<evidence type="ECO:0000256" key="1">
    <source>
        <dbReference type="ARBA" id="ARBA00004141"/>
    </source>
</evidence>
<protein>
    <recommendedName>
        <fullName evidence="9">TLC domain-containing protein</fullName>
    </recommendedName>
</protein>
<feature type="transmembrane region" description="Helical" evidence="8">
    <location>
        <begin position="188"/>
        <end position="205"/>
    </location>
</feature>
<evidence type="ECO:0000256" key="3">
    <source>
        <dbReference type="ARBA" id="ARBA00022692"/>
    </source>
</evidence>
<dbReference type="STRING" id="294746.A5DFF2"/>
<feature type="transmembrane region" description="Helical" evidence="8">
    <location>
        <begin position="241"/>
        <end position="259"/>
    </location>
</feature>
<feature type="transmembrane region" description="Helical" evidence="8">
    <location>
        <begin position="102"/>
        <end position="125"/>
    </location>
</feature>
<dbReference type="eggNOG" id="KOG1607">
    <property type="taxonomic scope" value="Eukaryota"/>
</dbReference>
<evidence type="ECO:0000256" key="2">
    <source>
        <dbReference type="ARBA" id="ARBA00009808"/>
    </source>
</evidence>
<dbReference type="InParanoid" id="A5DFF2"/>
<dbReference type="KEGG" id="pgu:PGUG_02003"/>
<reference evidence="10 11" key="1">
    <citation type="journal article" date="2009" name="Nature">
        <title>Evolution of pathogenicity and sexual reproduction in eight Candida genomes.</title>
        <authorList>
            <person name="Butler G."/>
            <person name="Rasmussen M.D."/>
            <person name="Lin M.F."/>
            <person name="Santos M.A."/>
            <person name="Sakthikumar S."/>
            <person name="Munro C.A."/>
            <person name="Rheinbay E."/>
            <person name="Grabherr M."/>
            <person name="Forche A."/>
            <person name="Reedy J.L."/>
            <person name="Agrafioti I."/>
            <person name="Arnaud M.B."/>
            <person name="Bates S."/>
            <person name="Brown A.J."/>
            <person name="Brunke S."/>
            <person name="Costanzo M.C."/>
            <person name="Fitzpatrick D.A."/>
            <person name="de Groot P.W."/>
            <person name="Harris D."/>
            <person name="Hoyer L.L."/>
            <person name="Hube B."/>
            <person name="Klis F.M."/>
            <person name="Kodira C."/>
            <person name="Lennard N."/>
            <person name="Logue M.E."/>
            <person name="Martin R."/>
            <person name="Neiman A.M."/>
            <person name="Nikolaou E."/>
            <person name="Quail M.A."/>
            <person name="Quinn J."/>
            <person name="Santos M.C."/>
            <person name="Schmitzberger F.F."/>
            <person name="Sherlock G."/>
            <person name="Shah P."/>
            <person name="Silverstein K.A."/>
            <person name="Skrzypek M.S."/>
            <person name="Soll D."/>
            <person name="Staggs R."/>
            <person name="Stansfield I."/>
            <person name="Stumpf M.P."/>
            <person name="Sudbery P.E."/>
            <person name="Srikantha T."/>
            <person name="Zeng Q."/>
            <person name="Berman J."/>
            <person name="Berriman M."/>
            <person name="Heitman J."/>
            <person name="Gow N.A."/>
            <person name="Lorenz M.C."/>
            <person name="Birren B.W."/>
            <person name="Kellis M."/>
            <person name="Cuomo C.A."/>
        </authorList>
    </citation>
    <scope>NUCLEOTIDE SEQUENCE [LARGE SCALE GENOMIC DNA]</scope>
    <source>
        <strain evidence="11">ATCC 6260 / CBS 566 / DSM 6381 / JCM 1539 / NBRC 10279 / NRRL Y-324</strain>
    </source>
</reference>
<dbReference type="OrthoDB" id="537032at2759"/>
<dbReference type="PIRSF" id="PIRSF005225">
    <property type="entry name" value="LAG1_LAC1"/>
    <property type="match status" value="1"/>
</dbReference>
<dbReference type="InterPro" id="IPR006634">
    <property type="entry name" value="TLC-dom"/>
</dbReference>
<keyword evidence="11" id="KW-1185">Reference proteome</keyword>
<dbReference type="SMART" id="SM00724">
    <property type="entry name" value="TLC"/>
    <property type="match status" value="1"/>
</dbReference>
<dbReference type="PANTHER" id="PTHR12560">
    <property type="entry name" value="LONGEVITY ASSURANCE FACTOR 1 LAG1"/>
    <property type="match status" value="1"/>
</dbReference>
<evidence type="ECO:0000256" key="5">
    <source>
        <dbReference type="ARBA" id="ARBA00023136"/>
    </source>
</evidence>
<dbReference type="Pfam" id="PF03798">
    <property type="entry name" value="TRAM_LAG1_CLN8"/>
    <property type="match status" value="1"/>
</dbReference>
<dbReference type="EMBL" id="CH408156">
    <property type="protein sequence ID" value="EDK37905.2"/>
    <property type="molecule type" value="Genomic_DNA"/>
</dbReference>
<dbReference type="PANTHER" id="PTHR12560:SF0">
    <property type="entry name" value="LD18904P"/>
    <property type="match status" value="1"/>
</dbReference>
<evidence type="ECO:0000256" key="4">
    <source>
        <dbReference type="ARBA" id="ARBA00022989"/>
    </source>
</evidence>
<evidence type="ECO:0000256" key="6">
    <source>
        <dbReference type="PROSITE-ProRule" id="PRU00205"/>
    </source>
</evidence>
<evidence type="ECO:0000313" key="10">
    <source>
        <dbReference type="EMBL" id="EDK37905.2"/>
    </source>
</evidence>
<dbReference type="OMA" id="KLYCLLQ"/>
<dbReference type="GO" id="GO:0050291">
    <property type="term" value="F:sphingosine N-acyltransferase activity"/>
    <property type="evidence" value="ECO:0007669"/>
    <property type="project" value="InterPro"/>
</dbReference>
<feature type="region of interest" description="Disordered" evidence="7">
    <location>
        <begin position="1"/>
        <end position="32"/>
    </location>
</feature>
<sequence length="367" mass="42662">MASPNTKGMAVAEAVPGKVTTSRSKPSKMSRKGPYHTSFVATVERNQIPISQVLLACLYMLHIFYPKLLPITTKFIHLQYKIGTGSDGAPLYDIGIDDAYYVAHWVITLTFLRAFLMQWVFGPFASMSNKIKTKGARTRFCEQSWLVTYYTFSFAYGIYLYVHSPYYMNIDHLYLHWPNHNMTAGFKKYYLISMGFWFQQVFVLHIEKRRKDHYQMLSHHIITCCLMVGSYNYYYFRIGHIILMIMDSVDILFSGAKILRYLGYSKLCDLMFFCFLMSWIILRHGLYNYLYYHAWTKASSLMPDAKCIPGVLQRRCWTNTVINTFLGLLGGLQIITIVWMYLIAKVAYRVVTGQGAEDVRSDESDEE</sequence>
<feature type="transmembrane region" description="Helical" evidence="8">
    <location>
        <begin position="321"/>
        <end position="344"/>
    </location>
</feature>
<feature type="transmembrane region" description="Helical" evidence="8">
    <location>
        <begin position="48"/>
        <end position="65"/>
    </location>
</feature>
<dbReference type="AlphaFoldDB" id="A5DFF2"/>
<organism evidence="10 11">
    <name type="scientific">Meyerozyma guilliermondii (strain ATCC 6260 / CBS 566 / DSM 6381 / JCM 1539 / NBRC 10279 / NRRL Y-324)</name>
    <name type="common">Yeast</name>
    <name type="synonym">Candida guilliermondii</name>
    <dbReference type="NCBI Taxonomy" id="294746"/>
    <lineage>
        <taxon>Eukaryota</taxon>
        <taxon>Fungi</taxon>
        <taxon>Dikarya</taxon>
        <taxon>Ascomycota</taxon>
        <taxon>Saccharomycotina</taxon>
        <taxon>Pichiomycetes</taxon>
        <taxon>Debaryomycetaceae</taxon>
        <taxon>Meyerozyma</taxon>
    </lineage>
</organism>
<keyword evidence="5 6" id="KW-0472">Membrane</keyword>
<evidence type="ECO:0000313" key="11">
    <source>
        <dbReference type="Proteomes" id="UP000001997"/>
    </source>
</evidence>
<keyword evidence="4 8" id="KW-1133">Transmembrane helix</keyword>
<proteinExistence type="inferred from homology"/>
<comment type="subcellular location">
    <subcellularLocation>
        <location evidence="1">Membrane</location>
        <topology evidence="1">Multi-pass membrane protein</topology>
    </subcellularLocation>
</comment>
<feature type="transmembrane region" description="Helical" evidence="8">
    <location>
        <begin position="271"/>
        <end position="292"/>
    </location>
</feature>
<dbReference type="PROSITE" id="PS50922">
    <property type="entry name" value="TLC"/>
    <property type="match status" value="1"/>
</dbReference>
<dbReference type="RefSeq" id="XP_001486332.2">
    <property type="nucleotide sequence ID" value="XM_001486282.1"/>
</dbReference>
<dbReference type="GeneID" id="5127971"/>
<keyword evidence="3 6" id="KW-0812">Transmembrane</keyword>
<dbReference type="Proteomes" id="UP000001997">
    <property type="component" value="Unassembled WGS sequence"/>
</dbReference>
<feature type="domain" description="TLC" evidence="9">
    <location>
        <begin position="138"/>
        <end position="352"/>
    </location>
</feature>
<gene>
    <name evidence="10" type="ORF">PGUG_02003</name>
</gene>
<dbReference type="InterPro" id="IPR016439">
    <property type="entry name" value="Lag1/Lac1-like"/>
</dbReference>
<dbReference type="VEuPathDB" id="FungiDB:PGUG_02003"/>
<evidence type="ECO:0000256" key="7">
    <source>
        <dbReference type="SAM" id="MobiDB-lite"/>
    </source>
</evidence>
<feature type="transmembrane region" description="Helical" evidence="8">
    <location>
        <begin position="146"/>
        <end position="168"/>
    </location>
</feature>
<evidence type="ECO:0000259" key="9">
    <source>
        <dbReference type="PROSITE" id="PS50922"/>
    </source>
</evidence>
<name>A5DFF2_PICGU</name>
<evidence type="ECO:0000256" key="8">
    <source>
        <dbReference type="SAM" id="Phobius"/>
    </source>
</evidence>
<dbReference type="GO" id="GO:0016020">
    <property type="term" value="C:membrane"/>
    <property type="evidence" value="ECO:0007669"/>
    <property type="project" value="UniProtKB-SubCell"/>
</dbReference>
<accession>A5DFF2</accession>
<dbReference type="HOGENOM" id="CLU_028277_2_0_1"/>
<dbReference type="GO" id="GO:0046513">
    <property type="term" value="P:ceramide biosynthetic process"/>
    <property type="evidence" value="ECO:0007669"/>
    <property type="project" value="InterPro"/>
</dbReference>
<comment type="similarity">
    <text evidence="2">Belongs to the sphingosine N-acyltransferase family.</text>
</comment>